<protein>
    <submittedName>
        <fullName evidence="1">Uncharacterized protein</fullName>
    </submittedName>
</protein>
<proteinExistence type="predicted"/>
<comment type="caution">
    <text evidence="1">The sequence shown here is derived from an EMBL/GenBank/DDBJ whole genome shotgun (WGS) entry which is preliminary data.</text>
</comment>
<reference evidence="1 2" key="1">
    <citation type="journal article" date="2018" name="Nat. Genet.">
        <title>Extensive intraspecific gene order and gene structural variations between Mo17 and other maize genomes.</title>
        <authorList>
            <person name="Sun S."/>
            <person name="Zhou Y."/>
            <person name="Chen J."/>
            <person name="Shi J."/>
            <person name="Zhao H."/>
            <person name="Zhao H."/>
            <person name="Song W."/>
            <person name="Zhang M."/>
            <person name="Cui Y."/>
            <person name="Dong X."/>
            <person name="Liu H."/>
            <person name="Ma X."/>
            <person name="Jiao Y."/>
            <person name="Wang B."/>
            <person name="Wei X."/>
            <person name="Stein J.C."/>
            <person name="Glaubitz J.C."/>
            <person name="Lu F."/>
            <person name="Yu G."/>
            <person name="Liang C."/>
            <person name="Fengler K."/>
            <person name="Li B."/>
            <person name="Rafalski A."/>
            <person name="Schnable P.S."/>
            <person name="Ware D.H."/>
            <person name="Buckler E.S."/>
            <person name="Lai J."/>
        </authorList>
    </citation>
    <scope>NUCLEOTIDE SEQUENCE [LARGE SCALE GENOMIC DNA]</scope>
    <source>
        <strain evidence="2">cv. Missouri 17</strain>
        <tissue evidence="1">Seedling</tissue>
    </source>
</reference>
<dbReference type="AlphaFoldDB" id="A0A3L6FXZ0"/>
<evidence type="ECO:0000313" key="1">
    <source>
        <dbReference type="EMBL" id="PWZ39413.1"/>
    </source>
</evidence>
<organism evidence="1 2">
    <name type="scientific">Zea mays</name>
    <name type="common">Maize</name>
    <dbReference type="NCBI Taxonomy" id="4577"/>
    <lineage>
        <taxon>Eukaryota</taxon>
        <taxon>Viridiplantae</taxon>
        <taxon>Streptophyta</taxon>
        <taxon>Embryophyta</taxon>
        <taxon>Tracheophyta</taxon>
        <taxon>Spermatophyta</taxon>
        <taxon>Magnoliopsida</taxon>
        <taxon>Liliopsida</taxon>
        <taxon>Poales</taxon>
        <taxon>Poaceae</taxon>
        <taxon>PACMAD clade</taxon>
        <taxon>Panicoideae</taxon>
        <taxon>Andropogonodae</taxon>
        <taxon>Andropogoneae</taxon>
        <taxon>Tripsacinae</taxon>
        <taxon>Zea</taxon>
    </lineage>
</organism>
<accession>A0A3L6FXZ0</accession>
<name>A0A3L6FXZ0_MAIZE</name>
<evidence type="ECO:0000313" key="2">
    <source>
        <dbReference type="Proteomes" id="UP000251960"/>
    </source>
</evidence>
<dbReference type="ExpressionAtlas" id="A0A3L6FXZ0">
    <property type="expression patterns" value="baseline"/>
</dbReference>
<dbReference type="Proteomes" id="UP000251960">
    <property type="component" value="Chromosome 2"/>
</dbReference>
<dbReference type="EMBL" id="NCVQ01000003">
    <property type="protein sequence ID" value="PWZ39413.1"/>
    <property type="molecule type" value="Genomic_DNA"/>
</dbReference>
<gene>
    <name evidence="1" type="ORF">Zm00014a_003754</name>
</gene>
<sequence length="154" mass="16860">MVDIHHQAKTINIAQEDLETSQRSDATSLATAQTEFFSKLAKKVAGILSNPAELSTQRCKQAPAATPHHSRRNARVGVEFDKQELYLRSTKMAMKALKVIGEAEGVTQQAKEDYTEVFSENLPMAHVEALATLFGWTVPEELKMGLSSAVVSAC</sequence>